<protein>
    <recommendedName>
        <fullName evidence="3">NAD glycohydrolase translocation F5/8 type C domain-containing protein</fullName>
    </recommendedName>
</protein>
<dbReference type="Pfam" id="PF25302">
    <property type="entry name" value="NADase_transloc"/>
    <property type="match status" value="1"/>
</dbReference>
<dbReference type="Proteomes" id="UP000580910">
    <property type="component" value="Unassembled WGS sequence"/>
</dbReference>
<keyword evidence="2" id="KW-1133">Transmembrane helix</keyword>
<feature type="transmembrane region" description="Helical" evidence="2">
    <location>
        <begin position="112"/>
        <end position="133"/>
    </location>
</feature>
<accession>A0A7W3J0D2</accession>
<feature type="region of interest" description="Disordered" evidence="1">
    <location>
        <begin position="52"/>
        <end position="72"/>
    </location>
</feature>
<sequence>METCASCGTALGAGRFCTHCGQRVDAPAAPAGGGPEQTAVLELDDWRTGTAERPAVPGAAAPRGVGAVPPPLPPVPSYDPAGVDAPRFPLFADQVEPGTLAPPPPDRGRPAWLPWAVGGAVLLLVAVLGGVLLGGGDDDPQAKDTAPSSTDGSTQSRPKGKPTPSHSAAPGESGDVARYATVQVPATAPPNQDVSGNMVRYEGRNMLDGVADTCWRMTGDGTGREITVTLDGPTTLTQVGMINGYAKSAVGAGGGTLDWYHGNRRIMAVEWSFDDGSSYSQTFEDTKAMQTIDIDPVTTRTVTIRLVSVSAPGTGRAARNNTAISDLTLVGTPA</sequence>
<dbReference type="Gene3D" id="2.60.120.260">
    <property type="entry name" value="Galactose-binding domain-like"/>
    <property type="match status" value="1"/>
</dbReference>
<proteinExistence type="predicted"/>
<dbReference type="InterPro" id="IPR057561">
    <property type="entry name" value="NADase_transloc"/>
</dbReference>
<dbReference type="NCBIfam" id="NF047619">
    <property type="entry name" value="NADase_discoid"/>
    <property type="match status" value="1"/>
</dbReference>
<evidence type="ECO:0000313" key="5">
    <source>
        <dbReference type="Proteomes" id="UP000580910"/>
    </source>
</evidence>
<comment type="caution">
    <text evidence="4">The sequence shown here is derived from an EMBL/GenBank/DDBJ whole genome shotgun (WGS) entry which is preliminary data.</text>
</comment>
<keyword evidence="2" id="KW-0472">Membrane</keyword>
<keyword evidence="2" id="KW-0812">Transmembrane</keyword>
<evidence type="ECO:0000256" key="2">
    <source>
        <dbReference type="SAM" id="Phobius"/>
    </source>
</evidence>
<feature type="compositionally biased region" description="Polar residues" evidence="1">
    <location>
        <begin position="146"/>
        <end position="157"/>
    </location>
</feature>
<evidence type="ECO:0000256" key="1">
    <source>
        <dbReference type="SAM" id="MobiDB-lite"/>
    </source>
</evidence>
<name>A0A7W3J0D2_9ACTN</name>
<feature type="region of interest" description="Disordered" evidence="1">
    <location>
        <begin position="136"/>
        <end position="174"/>
    </location>
</feature>
<reference evidence="4 5" key="1">
    <citation type="submission" date="2020-07" db="EMBL/GenBank/DDBJ databases">
        <title>Sequencing the genomes of 1000 actinobacteria strains.</title>
        <authorList>
            <person name="Klenk H.-P."/>
        </authorList>
    </citation>
    <scope>NUCLEOTIDE SEQUENCE [LARGE SCALE GENOMIC DNA]</scope>
    <source>
        <strain evidence="4 5">DSM 21349</strain>
    </source>
</reference>
<dbReference type="InterPro" id="IPR008979">
    <property type="entry name" value="Galactose-bd-like_sf"/>
</dbReference>
<dbReference type="SUPFAM" id="SSF49785">
    <property type="entry name" value="Galactose-binding domain-like"/>
    <property type="match status" value="1"/>
</dbReference>
<gene>
    <name evidence="4" type="ORF">FB382_002232</name>
</gene>
<organism evidence="4 5">
    <name type="scientific">Nocardioides ginsengisegetis</name>
    <dbReference type="NCBI Taxonomy" id="661491"/>
    <lineage>
        <taxon>Bacteria</taxon>
        <taxon>Bacillati</taxon>
        <taxon>Actinomycetota</taxon>
        <taxon>Actinomycetes</taxon>
        <taxon>Propionibacteriales</taxon>
        <taxon>Nocardioidaceae</taxon>
        <taxon>Nocardioides</taxon>
    </lineage>
</organism>
<feature type="domain" description="NAD glycohydrolase translocation F5/8 type C" evidence="3">
    <location>
        <begin position="195"/>
        <end position="328"/>
    </location>
</feature>
<evidence type="ECO:0000259" key="3">
    <source>
        <dbReference type="Pfam" id="PF25302"/>
    </source>
</evidence>
<dbReference type="AlphaFoldDB" id="A0A7W3J0D2"/>
<evidence type="ECO:0000313" key="4">
    <source>
        <dbReference type="EMBL" id="MBA8803941.1"/>
    </source>
</evidence>
<dbReference type="EMBL" id="JACGXA010000001">
    <property type="protein sequence ID" value="MBA8803941.1"/>
    <property type="molecule type" value="Genomic_DNA"/>
</dbReference>
<keyword evidence="5" id="KW-1185">Reference proteome</keyword>
<dbReference type="RefSeq" id="WP_182539165.1">
    <property type="nucleotide sequence ID" value="NZ_JACGXA010000001.1"/>
</dbReference>
<feature type="compositionally biased region" description="Low complexity" evidence="1">
    <location>
        <begin position="54"/>
        <end position="67"/>
    </location>
</feature>